<dbReference type="HOGENOM" id="CLU_2402960_0_0_1"/>
<accession>G7IY72</accession>
<evidence type="ECO:0000313" key="3">
    <source>
        <dbReference type="EnsemblPlants" id="AES70686"/>
    </source>
</evidence>
<keyword evidence="1" id="KW-0472">Membrane</keyword>
<keyword evidence="1 2" id="KW-0812">Transmembrane</keyword>
<feature type="transmembrane region" description="Helical" evidence="1">
    <location>
        <begin position="20"/>
        <end position="37"/>
    </location>
</feature>
<protein>
    <submittedName>
        <fullName evidence="2">Transmembrane protein, putative</fullName>
    </submittedName>
</protein>
<gene>
    <name evidence="2" type="ordered locus">MTR_3g061120</name>
</gene>
<reference evidence="3" key="3">
    <citation type="submission" date="2015-04" db="UniProtKB">
        <authorList>
            <consortium name="EnsemblPlants"/>
        </authorList>
    </citation>
    <scope>IDENTIFICATION</scope>
    <source>
        <strain evidence="3">cv. Jemalong A17</strain>
    </source>
</reference>
<reference evidence="2 4" key="1">
    <citation type="journal article" date="2011" name="Nature">
        <title>The Medicago genome provides insight into the evolution of rhizobial symbioses.</title>
        <authorList>
            <person name="Young N.D."/>
            <person name="Debelle F."/>
            <person name="Oldroyd G.E."/>
            <person name="Geurts R."/>
            <person name="Cannon S.B."/>
            <person name="Udvardi M.K."/>
            <person name="Benedito V.A."/>
            <person name="Mayer K.F."/>
            <person name="Gouzy J."/>
            <person name="Schoof H."/>
            <person name="Van de Peer Y."/>
            <person name="Proost S."/>
            <person name="Cook D.R."/>
            <person name="Meyers B.C."/>
            <person name="Spannagl M."/>
            <person name="Cheung F."/>
            <person name="De Mita S."/>
            <person name="Krishnakumar V."/>
            <person name="Gundlach H."/>
            <person name="Zhou S."/>
            <person name="Mudge J."/>
            <person name="Bharti A.K."/>
            <person name="Murray J.D."/>
            <person name="Naoumkina M.A."/>
            <person name="Rosen B."/>
            <person name="Silverstein K.A."/>
            <person name="Tang H."/>
            <person name="Rombauts S."/>
            <person name="Zhao P.X."/>
            <person name="Zhou P."/>
            <person name="Barbe V."/>
            <person name="Bardou P."/>
            <person name="Bechner M."/>
            <person name="Bellec A."/>
            <person name="Berger A."/>
            <person name="Berges H."/>
            <person name="Bidwell S."/>
            <person name="Bisseling T."/>
            <person name="Choisne N."/>
            <person name="Couloux A."/>
            <person name="Denny R."/>
            <person name="Deshpande S."/>
            <person name="Dai X."/>
            <person name="Doyle J.J."/>
            <person name="Dudez A.M."/>
            <person name="Farmer A.D."/>
            <person name="Fouteau S."/>
            <person name="Franken C."/>
            <person name="Gibelin C."/>
            <person name="Gish J."/>
            <person name="Goldstein S."/>
            <person name="Gonzalez A.J."/>
            <person name="Green P.J."/>
            <person name="Hallab A."/>
            <person name="Hartog M."/>
            <person name="Hua A."/>
            <person name="Humphray S.J."/>
            <person name="Jeong D.H."/>
            <person name="Jing Y."/>
            <person name="Jocker A."/>
            <person name="Kenton S.M."/>
            <person name="Kim D.J."/>
            <person name="Klee K."/>
            <person name="Lai H."/>
            <person name="Lang C."/>
            <person name="Lin S."/>
            <person name="Macmil S.L."/>
            <person name="Magdelenat G."/>
            <person name="Matthews L."/>
            <person name="McCorrison J."/>
            <person name="Monaghan E.L."/>
            <person name="Mun J.H."/>
            <person name="Najar F.Z."/>
            <person name="Nicholson C."/>
            <person name="Noirot C."/>
            <person name="O'Bleness M."/>
            <person name="Paule C.R."/>
            <person name="Poulain J."/>
            <person name="Prion F."/>
            <person name="Qin B."/>
            <person name="Qu C."/>
            <person name="Retzel E.F."/>
            <person name="Riddle C."/>
            <person name="Sallet E."/>
            <person name="Samain S."/>
            <person name="Samson N."/>
            <person name="Sanders I."/>
            <person name="Saurat O."/>
            <person name="Scarpelli C."/>
            <person name="Schiex T."/>
            <person name="Segurens B."/>
            <person name="Severin A.J."/>
            <person name="Sherrier D.J."/>
            <person name="Shi R."/>
            <person name="Sims S."/>
            <person name="Singer S.R."/>
            <person name="Sinharoy S."/>
            <person name="Sterck L."/>
            <person name="Viollet A."/>
            <person name="Wang B.B."/>
            <person name="Wang K."/>
            <person name="Wang M."/>
            <person name="Wang X."/>
            <person name="Warfsmann J."/>
            <person name="Weissenbach J."/>
            <person name="White D.D."/>
            <person name="White J.D."/>
            <person name="Wiley G.B."/>
            <person name="Wincker P."/>
            <person name="Xing Y."/>
            <person name="Yang L."/>
            <person name="Yao Z."/>
            <person name="Ying F."/>
            <person name="Zhai J."/>
            <person name="Zhou L."/>
            <person name="Zuber A."/>
            <person name="Denarie J."/>
            <person name="Dixon R.A."/>
            <person name="May G.D."/>
            <person name="Schwartz D.C."/>
            <person name="Rogers J."/>
            <person name="Quetier F."/>
            <person name="Town C.D."/>
            <person name="Roe B.A."/>
        </authorList>
    </citation>
    <scope>NUCLEOTIDE SEQUENCE [LARGE SCALE GENOMIC DNA]</scope>
    <source>
        <strain evidence="2">A17</strain>
        <strain evidence="3 4">cv. Jemalong A17</strain>
    </source>
</reference>
<reference evidence="2 4" key="2">
    <citation type="journal article" date="2014" name="BMC Genomics">
        <title>An improved genome release (version Mt4.0) for the model legume Medicago truncatula.</title>
        <authorList>
            <person name="Tang H."/>
            <person name="Krishnakumar V."/>
            <person name="Bidwell S."/>
            <person name="Rosen B."/>
            <person name="Chan A."/>
            <person name="Zhou S."/>
            <person name="Gentzbittel L."/>
            <person name="Childs K.L."/>
            <person name="Yandell M."/>
            <person name="Gundlach H."/>
            <person name="Mayer K.F."/>
            <person name="Schwartz D.C."/>
            <person name="Town C.D."/>
        </authorList>
    </citation>
    <scope>GENOME REANNOTATION</scope>
    <source>
        <strain evidence="3 4">cv. Jemalong A17</strain>
    </source>
</reference>
<proteinExistence type="predicted"/>
<organism evidence="2 4">
    <name type="scientific">Medicago truncatula</name>
    <name type="common">Barrel medic</name>
    <name type="synonym">Medicago tribuloides</name>
    <dbReference type="NCBI Taxonomy" id="3880"/>
    <lineage>
        <taxon>Eukaryota</taxon>
        <taxon>Viridiplantae</taxon>
        <taxon>Streptophyta</taxon>
        <taxon>Embryophyta</taxon>
        <taxon>Tracheophyta</taxon>
        <taxon>Spermatophyta</taxon>
        <taxon>Magnoliopsida</taxon>
        <taxon>eudicotyledons</taxon>
        <taxon>Gunneridae</taxon>
        <taxon>Pentapetalae</taxon>
        <taxon>rosids</taxon>
        <taxon>fabids</taxon>
        <taxon>Fabales</taxon>
        <taxon>Fabaceae</taxon>
        <taxon>Papilionoideae</taxon>
        <taxon>50 kb inversion clade</taxon>
        <taxon>NPAAA clade</taxon>
        <taxon>Hologalegina</taxon>
        <taxon>IRL clade</taxon>
        <taxon>Trifolieae</taxon>
        <taxon>Medicago</taxon>
    </lineage>
</organism>
<name>G7IY72_MEDTR</name>
<dbReference type="EnsemblPlants" id="AES70686">
    <property type="protein sequence ID" value="AES70686"/>
    <property type="gene ID" value="MTR_3g061120"/>
</dbReference>
<keyword evidence="1" id="KW-1133">Transmembrane helix</keyword>
<evidence type="ECO:0000256" key="1">
    <source>
        <dbReference type="SAM" id="Phobius"/>
    </source>
</evidence>
<evidence type="ECO:0000313" key="4">
    <source>
        <dbReference type="Proteomes" id="UP000002051"/>
    </source>
</evidence>
<dbReference type="Proteomes" id="UP000002051">
    <property type="component" value="Chromosome 3"/>
</dbReference>
<evidence type="ECO:0000313" key="2">
    <source>
        <dbReference type="EMBL" id="AES70686.1"/>
    </source>
</evidence>
<dbReference type="PaxDb" id="3880-AES70686"/>
<dbReference type="EMBL" id="CM001219">
    <property type="protein sequence ID" value="AES70686.1"/>
    <property type="molecule type" value="Genomic_DNA"/>
</dbReference>
<dbReference type="AlphaFoldDB" id="G7IY72"/>
<keyword evidence="4" id="KW-1185">Reference proteome</keyword>
<sequence length="93" mass="10098">MAGEKGGGLKAGGLGGRLPSLIMIQFFFLPIIIFFYIKIPKIKGGFVAFVAAPAPIDSAPSNISNEEKLVPLWPLWQRTRTPLHFHLGLLGVL</sequence>